<protein>
    <recommendedName>
        <fullName evidence="1">Fido domain-containing protein</fullName>
    </recommendedName>
</protein>
<keyword evidence="3" id="KW-1185">Reference proteome</keyword>
<dbReference type="EMBL" id="BMGS01000015">
    <property type="protein sequence ID" value="GGG60423.1"/>
    <property type="molecule type" value="Genomic_DNA"/>
</dbReference>
<evidence type="ECO:0000259" key="1">
    <source>
        <dbReference type="PROSITE" id="PS51459"/>
    </source>
</evidence>
<reference evidence="3" key="1">
    <citation type="journal article" date="2019" name="Int. J. Syst. Evol. Microbiol.">
        <title>The Global Catalogue of Microorganisms (GCM) 10K type strain sequencing project: providing services to taxonomists for standard genome sequencing and annotation.</title>
        <authorList>
            <consortium name="The Broad Institute Genomics Platform"/>
            <consortium name="The Broad Institute Genome Sequencing Center for Infectious Disease"/>
            <person name="Wu L."/>
            <person name="Ma J."/>
        </authorList>
    </citation>
    <scope>NUCLEOTIDE SEQUENCE [LARGE SCALE GENOMIC DNA]</scope>
    <source>
        <strain evidence="3">CGMCC 1.12990</strain>
    </source>
</reference>
<dbReference type="Proteomes" id="UP000601361">
    <property type="component" value="Unassembled WGS sequence"/>
</dbReference>
<organism evidence="2 3">
    <name type="scientific">Hymenobacter glacieicola</name>
    <dbReference type="NCBI Taxonomy" id="1562124"/>
    <lineage>
        <taxon>Bacteria</taxon>
        <taxon>Pseudomonadati</taxon>
        <taxon>Bacteroidota</taxon>
        <taxon>Cytophagia</taxon>
        <taxon>Cytophagales</taxon>
        <taxon>Hymenobacteraceae</taxon>
        <taxon>Hymenobacter</taxon>
    </lineage>
</organism>
<feature type="domain" description="Fido" evidence="1">
    <location>
        <begin position="20"/>
        <end position="105"/>
    </location>
</feature>
<dbReference type="PROSITE" id="PS51459">
    <property type="entry name" value="FIDO"/>
    <property type="match status" value="1"/>
</dbReference>
<dbReference type="SUPFAM" id="SSF140931">
    <property type="entry name" value="Fic-like"/>
    <property type="match status" value="1"/>
</dbReference>
<name>A0ABQ1X7W8_9BACT</name>
<comment type="caution">
    <text evidence="2">The sequence shown here is derived from an EMBL/GenBank/DDBJ whole genome shotgun (WGS) entry which is preliminary data.</text>
</comment>
<evidence type="ECO:0000313" key="2">
    <source>
        <dbReference type="EMBL" id="GGG60423.1"/>
    </source>
</evidence>
<dbReference type="Pfam" id="PF02661">
    <property type="entry name" value="Fic"/>
    <property type="match status" value="1"/>
</dbReference>
<evidence type="ECO:0000313" key="3">
    <source>
        <dbReference type="Proteomes" id="UP000601361"/>
    </source>
</evidence>
<gene>
    <name evidence="2" type="ORF">GCM10011378_40510</name>
</gene>
<dbReference type="InterPro" id="IPR003812">
    <property type="entry name" value="Fido"/>
</dbReference>
<sequence length="105" mass="12583">MEVARTERYLLEEMDYPVDLSVELLRDLHRRAFRHVYEWAGQWRRTVPNVGAYLPPPAHKVPQLLYEFVDELRHRQTLLLQEPPQEAVAALLAYAHHRHPPFHQR</sequence>
<accession>A0ABQ1X7W8</accession>
<proteinExistence type="predicted"/>
<dbReference type="Gene3D" id="1.10.3290.10">
    <property type="entry name" value="Fido-like domain"/>
    <property type="match status" value="1"/>
</dbReference>
<dbReference type="InterPro" id="IPR036597">
    <property type="entry name" value="Fido-like_dom_sf"/>
</dbReference>